<evidence type="ECO:0000313" key="3">
    <source>
        <dbReference type="Proteomes" id="UP000566071"/>
    </source>
</evidence>
<dbReference type="Proteomes" id="UP000566071">
    <property type="component" value="Unassembled WGS sequence"/>
</dbReference>
<dbReference type="EMBL" id="JABFCR010000035">
    <property type="protein sequence ID" value="NNU34191.1"/>
    <property type="molecule type" value="Genomic_DNA"/>
</dbReference>
<comment type="caution">
    <text evidence="2">The sequence shown here is derived from an EMBL/GenBank/DDBJ whole genome shotgun (WGS) entry which is preliminary data.</text>
</comment>
<keyword evidence="3" id="KW-1185">Reference proteome</keyword>
<name>A0ABX1W3F6_9SPHI</name>
<reference evidence="2 3" key="1">
    <citation type="submission" date="2020-05" db="EMBL/GenBank/DDBJ databases">
        <authorList>
            <person name="Khan S.A."/>
            <person name="Jeon C.O."/>
            <person name="Chun B.H."/>
        </authorList>
    </citation>
    <scope>NUCLEOTIDE SEQUENCE [LARGE SCALE GENOMIC DNA]</scope>
    <source>
        <strain evidence="2 3">S1162</strain>
    </source>
</reference>
<proteinExistence type="predicted"/>
<protein>
    <submittedName>
        <fullName evidence="2">Uncharacterized protein</fullName>
    </submittedName>
</protein>
<feature type="region of interest" description="Disordered" evidence="1">
    <location>
        <begin position="39"/>
        <end position="115"/>
    </location>
</feature>
<evidence type="ECO:0000256" key="1">
    <source>
        <dbReference type="SAM" id="MobiDB-lite"/>
    </source>
</evidence>
<gene>
    <name evidence="2" type="ORF">HK413_08625</name>
</gene>
<dbReference type="RefSeq" id="WP_175269876.1">
    <property type="nucleotide sequence ID" value="NZ_JABFCR010000035.1"/>
</dbReference>
<feature type="compositionally biased region" description="Basic and acidic residues" evidence="1">
    <location>
        <begin position="66"/>
        <end position="115"/>
    </location>
</feature>
<feature type="compositionally biased region" description="Basic and acidic residues" evidence="1">
    <location>
        <begin position="39"/>
        <end position="59"/>
    </location>
</feature>
<sequence>MNTDNKSLKKELDRMLQLYKKLEFDQKLNQNISQLKKLADKQEQLAEQGKANDEQKADNKQPTGDNKNDKQDKAGDDKKSAEQKAADDKEKTDRLEQQQKNLNKEFEDIKRTWTS</sequence>
<organism evidence="2 3">
    <name type="scientific">Mucilaginibacter humi</name>
    <dbReference type="NCBI Taxonomy" id="2732510"/>
    <lineage>
        <taxon>Bacteria</taxon>
        <taxon>Pseudomonadati</taxon>
        <taxon>Bacteroidota</taxon>
        <taxon>Sphingobacteriia</taxon>
        <taxon>Sphingobacteriales</taxon>
        <taxon>Sphingobacteriaceae</taxon>
        <taxon>Mucilaginibacter</taxon>
    </lineage>
</organism>
<accession>A0ABX1W3F6</accession>
<evidence type="ECO:0000313" key="2">
    <source>
        <dbReference type="EMBL" id="NNU34191.1"/>
    </source>
</evidence>